<feature type="compositionally biased region" description="Low complexity" evidence="1">
    <location>
        <begin position="27"/>
        <end position="39"/>
    </location>
</feature>
<gene>
    <name evidence="2" type="ORF">CUJ83_14555</name>
</gene>
<dbReference type="EMBL" id="PGCK01000015">
    <property type="protein sequence ID" value="MCD1296220.1"/>
    <property type="molecule type" value="Genomic_DNA"/>
</dbReference>
<feature type="non-terminal residue" evidence="2">
    <location>
        <position position="1"/>
    </location>
</feature>
<sequence>LKKTPKHKKHQTPNNNTNKKTHKKQKNTTPNQTTTSKPTELLGAQWYTNFLNRYYNLLKKSFVYPCAPLSAPMKNF</sequence>
<feature type="region of interest" description="Disordered" evidence="1">
    <location>
        <begin position="1"/>
        <end position="39"/>
    </location>
</feature>
<protein>
    <submittedName>
        <fullName evidence="2">Uncharacterized protein</fullName>
    </submittedName>
</protein>
<dbReference type="Proteomes" id="UP001320159">
    <property type="component" value="Unassembled WGS sequence"/>
</dbReference>
<evidence type="ECO:0000313" key="2">
    <source>
        <dbReference type="EMBL" id="MCD1296220.1"/>
    </source>
</evidence>
<reference evidence="2 3" key="1">
    <citation type="submission" date="2017-11" db="EMBL/GenBank/DDBJ databases">
        <title>Isolation and Characterization of Family Methanocellaceae Species from Potential Methane Hydrate Area Offshore Southwestern Taiwan.</title>
        <authorList>
            <person name="Zhang W.-L."/>
            <person name="Chen W.-C."/>
            <person name="Lai M.-C."/>
            <person name="Chen S.-C."/>
        </authorList>
    </citation>
    <scope>NUCLEOTIDE SEQUENCE [LARGE SCALE GENOMIC DNA]</scope>
    <source>
        <strain evidence="2 3">CWC-04</strain>
    </source>
</reference>
<dbReference type="RefSeq" id="WP_230743201.1">
    <property type="nucleotide sequence ID" value="NZ_PGCK01000015.1"/>
</dbReference>
<evidence type="ECO:0000313" key="3">
    <source>
        <dbReference type="Proteomes" id="UP001320159"/>
    </source>
</evidence>
<dbReference type="AlphaFoldDB" id="A0AAP2W618"/>
<evidence type="ECO:0000256" key="1">
    <source>
        <dbReference type="SAM" id="MobiDB-lite"/>
    </source>
</evidence>
<feature type="compositionally biased region" description="Basic residues" evidence="1">
    <location>
        <begin position="1"/>
        <end position="11"/>
    </location>
</feature>
<proteinExistence type="predicted"/>
<comment type="caution">
    <text evidence="2">The sequence shown here is derived from an EMBL/GenBank/DDBJ whole genome shotgun (WGS) entry which is preliminary data.</text>
</comment>
<name>A0AAP2W618_9EURY</name>
<organism evidence="2 3">
    <name type="scientific">Methanooceanicella nereidis</name>
    <dbReference type="NCBI Taxonomy" id="2052831"/>
    <lineage>
        <taxon>Archaea</taxon>
        <taxon>Methanobacteriati</taxon>
        <taxon>Methanobacteriota</taxon>
        <taxon>Stenosarchaea group</taxon>
        <taxon>Methanomicrobia</taxon>
        <taxon>Methanocellales</taxon>
        <taxon>Methanocellaceae</taxon>
        <taxon>Methanooceanicella</taxon>
    </lineage>
</organism>
<keyword evidence="3" id="KW-1185">Reference proteome</keyword>
<accession>A0AAP2W618</accession>